<name>A0ACC2LZE4_PERAE</name>
<organism evidence="1 2">
    <name type="scientific">Persea americana</name>
    <name type="common">Avocado</name>
    <dbReference type="NCBI Taxonomy" id="3435"/>
    <lineage>
        <taxon>Eukaryota</taxon>
        <taxon>Viridiplantae</taxon>
        <taxon>Streptophyta</taxon>
        <taxon>Embryophyta</taxon>
        <taxon>Tracheophyta</taxon>
        <taxon>Spermatophyta</taxon>
        <taxon>Magnoliopsida</taxon>
        <taxon>Magnoliidae</taxon>
        <taxon>Laurales</taxon>
        <taxon>Lauraceae</taxon>
        <taxon>Persea</taxon>
    </lineage>
</organism>
<protein>
    <submittedName>
        <fullName evidence="1">Uncharacterized protein</fullName>
    </submittedName>
</protein>
<sequence length="684" mass="75099">MGTMSESSNSVSVSNPLGLGLGLGRDGSAVVVVGGPNFSSSTPSKGGFTGNNNNDCDDHRWPPGFRFHPTDEELVLYYLKRKICRGRFKLSMIGDVDVYKCDPWELPGKSLLQTGDKQWYFFSPRDRKYPNGVRSNRGTKCGYWKTTGKDRNISRNARTVGLKKTLVFYRGRAPKGERTDWVMHEYTIAKEELHNCHTAQDSYALYKIYQKSGPGPKNGEQYGAPFREEEWLDDDPFHDRLGNPTSADNLFPPPEVTDGFSPGLSLHDVPLPEVTDGFSPDDPFHDRLGNPTSADNLFPLPEVTDGFSPGLSLHDVPLPEVTDGFSPGLSLHDVEEVWGIMADDSQVNQQCDNSLSYASEADGKEGIQSTVVRSLLGEPISAGTNEIWQPHEWVYQQTSFQIAQPVGSLLQPPDVSEVRSSPHPLEEEPHAAEGDFMELSDLMDPELVISSLGRGSISMSNPFLDQDGLDDFDFYFDAPMHLPEEIVPPEGTALQPYLDSFSGNVAGQLDYHLPASFDVDENHCLAASVASQLWTHEHEYSVFSTAESSQVILAPSASGVVQDSSNSVNINEHARNRGSYTGDPPVPWFTSAINSLLESVPTNPASASENALISRAFERMSSFGAVRIGTREAGVAADTTRREGRNGSFLFLSFLGALWAILWVLMIGTMVKVFKVIVGRFAAS</sequence>
<reference evidence="1 2" key="1">
    <citation type="journal article" date="2022" name="Hortic Res">
        <title>A haplotype resolved chromosomal level avocado genome allows analysis of novel avocado genes.</title>
        <authorList>
            <person name="Nath O."/>
            <person name="Fletcher S.J."/>
            <person name="Hayward A."/>
            <person name="Shaw L.M."/>
            <person name="Masouleh A.K."/>
            <person name="Furtado A."/>
            <person name="Henry R.J."/>
            <person name="Mitter N."/>
        </authorList>
    </citation>
    <scope>NUCLEOTIDE SEQUENCE [LARGE SCALE GENOMIC DNA]</scope>
    <source>
        <strain evidence="2">cv. Hass</strain>
    </source>
</reference>
<keyword evidence="2" id="KW-1185">Reference proteome</keyword>
<evidence type="ECO:0000313" key="1">
    <source>
        <dbReference type="EMBL" id="KAJ8638760.1"/>
    </source>
</evidence>
<dbReference type="EMBL" id="CM056811">
    <property type="protein sequence ID" value="KAJ8638760.1"/>
    <property type="molecule type" value="Genomic_DNA"/>
</dbReference>
<dbReference type="Proteomes" id="UP001234297">
    <property type="component" value="Chromosome 3"/>
</dbReference>
<evidence type="ECO:0000313" key="2">
    <source>
        <dbReference type="Proteomes" id="UP001234297"/>
    </source>
</evidence>
<comment type="caution">
    <text evidence="1">The sequence shown here is derived from an EMBL/GenBank/DDBJ whole genome shotgun (WGS) entry which is preliminary data.</text>
</comment>
<accession>A0ACC2LZE4</accession>
<gene>
    <name evidence="1" type="ORF">MRB53_013027</name>
</gene>
<proteinExistence type="predicted"/>